<feature type="compositionally biased region" description="Polar residues" evidence="1">
    <location>
        <begin position="1"/>
        <end position="13"/>
    </location>
</feature>
<protein>
    <submittedName>
        <fullName evidence="2">Uncharacterized protein</fullName>
    </submittedName>
</protein>
<dbReference type="Proteomes" id="UP000053958">
    <property type="component" value="Unassembled WGS sequence"/>
</dbReference>
<sequence length="171" mass="18710">MPSAQESPTSTKSPGKRPLVRNLPHHQRSRSCAMKQQRKNYYERDDWIDLTIAFPLAQLPFSGTFSGKCSQEYVTYGLEPAESLLGAEAERATEPSGRLPHRSRVGQEVSSRHGIDLLLFLGDGGDASRGQGRGGESEAGGVWQHESAGCRCEHLPVDFARQHDDDGVCCG</sequence>
<name>A0A0F4YZY8_RASE3</name>
<dbReference type="GeneID" id="25314516"/>
<comment type="caution">
    <text evidence="2">The sequence shown here is derived from an EMBL/GenBank/DDBJ whole genome shotgun (WGS) entry which is preliminary data.</text>
</comment>
<reference evidence="2 3" key="1">
    <citation type="submission" date="2015-04" db="EMBL/GenBank/DDBJ databases">
        <authorList>
            <person name="Heijne W.H."/>
            <person name="Fedorova N.D."/>
            <person name="Nierman W.C."/>
            <person name="Vollebregt A.W."/>
            <person name="Zhao Z."/>
            <person name="Wu L."/>
            <person name="Kumar M."/>
            <person name="Stam H."/>
            <person name="van den Berg M.A."/>
            <person name="Pel H.J."/>
        </authorList>
    </citation>
    <scope>NUCLEOTIDE SEQUENCE [LARGE SCALE GENOMIC DNA]</scope>
    <source>
        <strain evidence="2 3">CBS 393.64</strain>
    </source>
</reference>
<organism evidence="2 3">
    <name type="scientific">Rasamsonia emersonii (strain ATCC 16479 / CBS 393.64 / IMI 116815)</name>
    <dbReference type="NCBI Taxonomy" id="1408163"/>
    <lineage>
        <taxon>Eukaryota</taxon>
        <taxon>Fungi</taxon>
        <taxon>Dikarya</taxon>
        <taxon>Ascomycota</taxon>
        <taxon>Pezizomycotina</taxon>
        <taxon>Eurotiomycetes</taxon>
        <taxon>Eurotiomycetidae</taxon>
        <taxon>Eurotiales</taxon>
        <taxon>Trichocomaceae</taxon>
        <taxon>Rasamsonia</taxon>
    </lineage>
</organism>
<evidence type="ECO:0000313" key="3">
    <source>
        <dbReference type="Proteomes" id="UP000053958"/>
    </source>
</evidence>
<gene>
    <name evidence="2" type="ORF">T310_2165</name>
</gene>
<keyword evidence="3" id="KW-1185">Reference proteome</keyword>
<dbReference type="RefSeq" id="XP_013330426.1">
    <property type="nucleotide sequence ID" value="XM_013474972.1"/>
</dbReference>
<feature type="compositionally biased region" description="Basic residues" evidence="1">
    <location>
        <begin position="14"/>
        <end position="29"/>
    </location>
</feature>
<evidence type="ECO:0000256" key="1">
    <source>
        <dbReference type="SAM" id="MobiDB-lite"/>
    </source>
</evidence>
<feature type="region of interest" description="Disordered" evidence="1">
    <location>
        <begin position="88"/>
        <end position="107"/>
    </location>
</feature>
<accession>A0A0F4YZY8</accession>
<dbReference type="EMBL" id="LASV01000086">
    <property type="protein sequence ID" value="KKA23814.1"/>
    <property type="molecule type" value="Genomic_DNA"/>
</dbReference>
<proteinExistence type="predicted"/>
<feature type="region of interest" description="Disordered" evidence="1">
    <location>
        <begin position="1"/>
        <end position="35"/>
    </location>
</feature>
<dbReference type="AlphaFoldDB" id="A0A0F4YZY8"/>
<evidence type="ECO:0000313" key="2">
    <source>
        <dbReference type="EMBL" id="KKA23814.1"/>
    </source>
</evidence>